<dbReference type="EMBL" id="JMCC02000083">
    <property type="protein sequence ID" value="KIG13958.1"/>
    <property type="molecule type" value="Genomic_DNA"/>
</dbReference>
<dbReference type="AlphaFoldDB" id="A0A0C1ZSA2"/>
<dbReference type="Pfam" id="PF13469">
    <property type="entry name" value="Sulfotransfer_3"/>
    <property type="match status" value="1"/>
</dbReference>
<name>A0A0C1ZSA2_9BACT</name>
<dbReference type="PANTHER" id="PTHR36451:SF1">
    <property type="entry name" value="OMEGA-HYDROXY-BETA-DIHYDROMENAQUINONE-9 SULFOTRANSFERASE STF3"/>
    <property type="match status" value="1"/>
</dbReference>
<proteinExistence type="predicted"/>
<feature type="region of interest" description="Disordered" evidence="1">
    <location>
        <begin position="352"/>
        <end position="381"/>
    </location>
</feature>
<organism evidence="2 3">
    <name type="scientific">Enhygromyxa salina</name>
    <dbReference type="NCBI Taxonomy" id="215803"/>
    <lineage>
        <taxon>Bacteria</taxon>
        <taxon>Pseudomonadati</taxon>
        <taxon>Myxococcota</taxon>
        <taxon>Polyangia</taxon>
        <taxon>Nannocystales</taxon>
        <taxon>Nannocystaceae</taxon>
        <taxon>Enhygromyxa</taxon>
    </lineage>
</organism>
<reference evidence="2 3" key="1">
    <citation type="submission" date="2014-12" db="EMBL/GenBank/DDBJ databases">
        <title>Genome assembly of Enhygromyxa salina DSM 15201.</title>
        <authorList>
            <person name="Sharma G."/>
            <person name="Subramanian S."/>
        </authorList>
    </citation>
    <scope>NUCLEOTIDE SEQUENCE [LARGE SCALE GENOMIC DNA]</scope>
    <source>
        <strain evidence="2 3">DSM 15201</strain>
    </source>
</reference>
<comment type="caution">
    <text evidence="2">The sequence shown here is derived from an EMBL/GenBank/DDBJ whole genome shotgun (WGS) entry which is preliminary data.</text>
</comment>
<evidence type="ECO:0000313" key="2">
    <source>
        <dbReference type="EMBL" id="KIG13958.1"/>
    </source>
</evidence>
<sequence>MIGFDEQRLLGAAAAHLSVPEPLEAAFLPAFRALIAGMRDEAKLSQVGSWRAGARIMTTLGQRAALANFERDTPGLAQIEIDAPIFITGMPRASTNLLHNLLARTPGLWAPRLWELQRPVAPPRIDERWIDRQITTTNALLDQLYEAAPELRQLHPLSATSPDACSWLFRNNFSSLIHACHWFMPSYVDFMLHADLEPAYRDHKRHLRALAHRHRHDDHAGPRMVLEDIWHLWQLEPLLAVYPNAWVIQIHCERDHALQTLSRSCWTLMQVDAKHPRSASELLDYCATIVDAGLAAGERARASSSSTRFIDITHAQLYADPIATVRSLGARMQLGISDSSLSEAGCWLAGQRSLAPRPKPRADAPLPRPDRFSSGESSRPS</sequence>
<evidence type="ECO:0000256" key="1">
    <source>
        <dbReference type="SAM" id="MobiDB-lite"/>
    </source>
</evidence>
<dbReference type="InterPro" id="IPR052736">
    <property type="entry name" value="Stf3_sulfotransferase"/>
</dbReference>
<evidence type="ECO:0008006" key="4">
    <source>
        <dbReference type="Google" id="ProtNLM"/>
    </source>
</evidence>
<dbReference type="PANTHER" id="PTHR36451">
    <property type="entry name" value="PAPS-DEPENDENT SULFOTRANSFERASE STF3"/>
    <property type="match status" value="1"/>
</dbReference>
<gene>
    <name evidence="2" type="ORF">DB30_07374</name>
</gene>
<dbReference type="Gene3D" id="3.40.50.300">
    <property type="entry name" value="P-loop containing nucleotide triphosphate hydrolases"/>
    <property type="match status" value="1"/>
</dbReference>
<protein>
    <recommendedName>
        <fullName evidence="4">Sulfotransferase domain protein</fullName>
    </recommendedName>
</protein>
<dbReference type="InterPro" id="IPR027417">
    <property type="entry name" value="P-loop_NTPase"/>
</dbReference>
<evidence type="ECO:0000313" key="3">
    <source>
        <dbReference type="Proteomes" id="UP000031599"/>
    </source>
</evidence>
<dbReference type="RefSeq" id="WP_165703986.1">
    <property type="nucleotide sequence ID" value="NZ_JMCC02000083.1"/>
</dbReference>
<accession>A0A0C1ZSA2</accession>
<dbReference type="Proteomes" id="UP000031599">
    <property type="component" value="Unassembled WGS sequence"/>
</dbReference>
<dbReference type="SUPFAM" id="SSF52540">
    <property type="entry name" value="P-loop containing nucleoside triphosphate hydrolases"/>
    <property type="match status" value="1"/>
</dbReference>